<evidence type="ECO:0000313" key="2">
    <source>
        <dbReference type="EMBL" id="GAA3523051.1"/>
    </source>
</evidence>
<comment type="caution">
    <text evidence="2">The sequence shown here is derived from an EMBL/GenBank/DDBJ whole genome shotgun (WGS) entry which is preliminary data.</text>
</comment>
<evidence type="ECO:0000313" key="3">
    <source>
        <dbReference type="Proteomes" id="UP001500459"/>
    </source>
</evidence>
<keyword evidence="3" id="KW-1185">Reference proteome</keyword>
<keyword evidence="1" id="KW-1133">Transmembrane helix</keyword>
<dbReference type="Proteomes" id="UP001500459">
    <property type="component" value="Unassembled WGS sequence"/>
</dbReference>
<feature type="transmembrane region" description="Helical" evidence="1">
    <location>
        <begin position="29"/>
        <end position="48"/>
    </location>
</feature>
<protein>
    <submittedName>
        <fullName evidence="2">Uncharacterized protein</fullName>
    </submittedName>
</protein>
<reference evidence="3" key="1">
    <citation type="journal article" date="2019" name="Int. J. Syst. Evol. Microbiol.">
        <title>The Global Catalogue of Microorganisms (GCM) 10K type strain sequencing project: providing services to taxonomists for standard genome sequencing and annotation.</title>
        <authorList>
            <consortium name="The Broad Institute Genomics Platform"/>
            <consortium name="The Broad Institute Genome Sequencing Center for Infectious Disease"/>
            <person name="Wu L."/>
            <person name="Ma J."/>
        </authorList>
    </citation>
    <scope>NUCLEOTIDE SEQUENCE [LARGE SCALE GENOMIC DNA]</scope>
    <source>
        <strain evidence="3">JCM 17106</strain>
    </source>
</reference>
<sequence>MISGIGYSIIILLIIYTHNYSIQDFDNRYFDYIASIIIYFFISKYVFVELMKKNCFIKIENELNII</sequence>
<keyword evidence="1" id="KW-0472">Membrane</keyword>
<proteinExistence type="predicted"/>
<feature type="transmembrane region" description="Helical" evidence="1">
    <location>
        <begin position="5"/>
        <end position="23"/>
    </location>
</feature>
<keyword evidence="1" id="KW-0812">Transmembrane</keyword>
<organism evidence="2 3">
    <name type="scientific">Aquimarina addita</name>
    <dbReference type="NCBI Taxonomy" id="870485"/>
    <lineage>
        <taxon>Bacteria</taxon>
        <taxon>Pseudomonadati</taxon>
        <taxon>Bacteroidota</taxon>
        <taxon>Flavobacteriia</taxon>
        <taxon>Flavobacteriales</taxon>
        <taxon>Flavobacteriaceae</taxon>
        <taxon>Aquimarina</taxon>
    </lineage>
</organism>
<gene>
    <name evidence="2" type="ORF">GCM10022393_42220</name>
</gene>
<dbReference type="EMBL" id="BAABCW010000033">
    <property type="protein sequence ID" value="GAA3523051.1"/>
    <property type="molecule type" value="Genomic_DNA"/>
</dbReference>
<accession>A0ABP6UZ10</accession>
<evidence type="ECO:0000256" key="1">
    <source>
        <dbReference type="SAM" id="Phobius"/>
    </source>
</evidence>
<name>A0ABP6UZ10_9FLAO</name>